<evidence type="ECO:0000256" key="5">
    <source>
        <dbReference type="ARBA" id="ARBA00010617"/>
    </source>
</evidence>
<dbReference type="Pfam" id="PF00067">
    <property type="entry name" value="p450"/>
    <property type="match status" value="1"/>
</dbReference>
<dbReference type="GO" id="GO:0016020">
    <property type="term" value="C:membrane"/>
    <property type="evidence" value="ECO:0007669"/>
    <property type="project" value="UniProtKB-SubCell"/>
</dbReference>
<comment type="pathway">
    <text evidence="3">Antibiotic biosynthesis.</text>
</comment>
<dbReference type="GO" id="GO:0017000">
    <property type="term" value="P:antibiotic biosynthetic process"/>
    <property type="evidence" value="ECO:0007669"/>
    <property type="project" value="UniProtKB-KW"/>
</dbReference>
<evidence type="ECO:0000313" key="20">
    <source>
        <dbReference type="EMBL" id="KAA8635566.1"/>
    </source>
</evidence>
<dbReference type="CDD" id="cd11060">
    <property type="entry name" value="CYP57A1-like"/>
    <property type="match status" value="1"/>
</dbReference>
<dbReference type="InterPro" id="IPR050121">
    <property type="entry name" value="Cytochrome_P450_monoxygenase"/>
</dbReference>
<comment type="pathway">
    <text evidence="4">Hormone biosynthesis.</text>
</comment>
<keyword evidence="9 19" id="KW-1133">Transmembrane helix</keyword>
<dbReference type="PANTHER" id="PTHR24305:SF77">
    <property type="entry name" value="CYTOCHROME P450 MONOOXYGENASE"/>
    <property type="match status" value="1"/>
</dbReference>
<dbReference type="VEuPathDB" id="FungiDB:SMAC_09297"/>
<dbReference type="EMBL" id="NMPR01000011">
    <property type="protein sequence ID" value="KAA8635566.1"/>
    <property type="molecule type" value="Genomic_DNA"/>
</dbReference>
<evidence type="ECO:0000256" key="7">
    <source>
        <dbReference type="ARBA" id="ARBA00022692"/>
    </source>
</evidence>
<dbReference type="AlphaFoldDB" id="A0A8S9A229"/>
<dbReference type="Proteomes" id="UP000433876">
    <property type="component" value="Unassembled WGS sequence"/>
</dbReference>
<evidence type="ECO:0000256" key="18">
    <source>
        <dbReference type="PIRSR" id="PIRSR602401-1"/>
    </source>
</evidence>
<dbReference type="InterPro" id="IPR002401">
    <property type="entry name" value="Cyt_P450_E_grp-I"/>
</dbReference>
<evidence type="ECO:0000256" key="2">
    <source>
        <dbReference type="ARBA" id="ARBA00004167"/>
    </source>
</evidence>
<dbReference type="SUPFAM" id="SSF48264">
    <property type="entry name" value="Cytochrome P450"/>
    <property type="match status" value="1"/>
</dbReference>
<dbReference type="GO" id="GO:0005506">
    <property type="term" value="F:iron ion binding"/>
    <property type="evidence" value="ECO:0007669"/>
    <property type="project" value="InterPro"/>
</dbReference>
<evidence type="ECO:0000256" key="1">
    <source>
        <dbReference type="ARBA" id="ARBA00001971"/>
    </source>
</evidence>
<dbReference type="FunFam" id="1.10.630.10:FF:000076">
    <property type="entry name" value="Cytochrome P450 monooxygenase"/>
    <property type="match status" value="1"/>
</dbReference>
<evidence type="ECO:0000256" key="6">
    <source>
        <dbReference type="ARBA" id="ARBA00022617"/>
    </source>
</evidence>
<keyword evidence="10" id="KW-0560">Oxidoreductase</keyword>
<comment type="cofactor">
    <cofactor evidence="1 18">
        <name>heme</name>
        <dbReference type="ChEBI" id="CHEBI:30413"/>
    </cofactor>
</comment>
<organism evidence="20 21">
    <name type="scientific">Sordaria macrospora</name>
    <dbReference type="NCBI Taxonomy" id="5147"/>
    <lineage>
        <taxon>Eukaryota</taxon>
        <taxon>Fungi</taxon>
        <taxon>Dikarya</taxon>
        <taxon>Ascomycota</taxon>
        <taxon>Pezizomycotina</taxon>
        <taxon>Sordariomycetes</taxon>
        <taxon>Sordariomycetidae</taxon>
        <taxon>Sordariales</taxon>
        <taxon>Sordariaceae</taxon>
        <taxon>Sordaria</taxon>
    </lineage>
</organism>
<gene>
    <name evidence="20" type="ORF">SMACR_09297</name>
</gene>
<dbReference type="GO" id="GO:0016705">
    <property type="term" value="F:oxidoreductase activity, acting on paired donors, with incorporation or reduction of molecular oxygen"/>
    <property type="evidence" value="ECO:0007669"/>
    <property type="project" value="InterPro"/>
</dbReference>
<evidence type="ECO:0000256" key="16">
    <source>
        <dbReference type="ARBA" id="ARBA00068222"/>
    </source>
</evidence>
<name>A0A8S9A229_SORMA</name>
<evidence type="ECO:0000256" key="14">
    <source>
        <dbReference type="ARBA" id="ARBA00023194"/>
    </source>
</evidence>
<comment type="caution">
    <text evidence="20">The sequence shown here is derived from an EMBL/GenBank/DDBJ whole genome shotgun (WGS) entry which is preliminary data.</text>
</comment>
<keyword evidence="7 19" id="KW-0812">Transmembrane</keyword>
<keyword evidence="14" id="KW-0045">Antibiotic biosynthesis</keyword>
<evidence type="ECO:0000256" key="15">
    <source>
        <dbReference type="ARBA" id="ARBA00067672"/>
    </source>
</evidence>
<reference evidence="20 21" key="1">
    <citation type="submission" date="2017-07" db="EMBL/GenBank/DDBJ databases">
        <title>Genome sequence of the Sordaria macrospora wild type strain R19027.</title>
        <authorList>
            <person name="Nowrousian M."/>
            <person name="Teichert I."/>
            <person name="Kueck U."/>
        </authorList>
    </citation>
    <scope>NUCLEOTIDE SEQUENCE [LARGE SCALE GENOMIC DNA]</scope>
    <source>
        <strain evidence="20 21">R19027</strain>
        <tissue evidence="20">Mycelium</tissue>
    </source>
</reference>
<dbReference type="OMA" id="PWHEFNV"/>
<keyword evidence="6 18" id="KW-0349">Heme</keyword>
<dbReference type="PRINTS" id="PR00385">
    <property type="entry name" value="P450"/>
</dbReference>
<evidence type="ECO:0000256" key="11">
    <source>
        <dbReference type="ARBA" id="ARBA00023004"/>
    </source>
</evidence>
<keyword evidence="8 18" id="KW-0479">Metal-binding</keyword>
<dbReference type="GO" id="GO:0020037">
    <property type="term" value="F:heme binding"/>
    <property type="evidence" value="ECO:0007669"/>
    <property type="project" value="InterPro"/>
</dbReference>
<evidence type="ECO:0000256" key="19">
    <source>
        <dbReference type="SAM" id="Phobius"/>
    </source>
</evidence>
<dbReference type="PANTHER" id="PTHR24305">
    <property type="entry name" value="CYTOCHROME P450"/>
    <property type="match status" value="1"/>
</dbReference>
<evidence type="ECO:0000256" key="9">
    <source>
        <dbReference type="ARBA" id="ARBA00022989"/>
    </source>
</evidence>
<comment type="similarity">
    <text evidence="5">Belongs to the cytochrome P450 family.</text>
</comment>
<evidence type="ECO:0000256" key="8">
    <source>
        <dbReference type="ARBA" id="ARBA00022723"/>
    </source>
</evidence>
<dbReference type="GO" id="GO:0004497">
    <property type="term" value="F:monooxygenase activity"/>
    <property type="evidence" value="ECO:0007669"/>
    <property type="project" value="UniProtKB-KW"/>
</dbReference>
<comment type="subcellular location">
    <subcellularLocation>
        <location evidence="2">Membrane</location>
        <topology evidence="2">Single-pass membrane protein</topology>
    </subcellularLocation>
</comment>
<dbReference type="PRINTS" id="PR00463">
    <property type="entry name" value="EP450I"/>
</dbReference>
<evidence type="ECO:0000256" key="10">
    <source>
        <dbReference type="ARBA" id="ARBA00023002"/>
    </source>
</evidence>
<keyword evidence="19" id="KW-0472">Membrane</keyword>
<evidence type="ECO:0000256" key="4">
    <source>
        <dbReference type="ARBA" id="ARBA00004972"/>
    </source>
</evidence>
<sequence length="512" mass="57914">MLSELLSLAQGPYALPILGLSLVAYLLISTILTYRRLSHFPGPILAQFSPLFMLKIWFSGHHSDGYSRLNQEYQSTLVRIGPTDLITDDPAVIKHMNGARSAWGRSNWYRAMTLDPRGGSLFDEPDTKVHDVFKSRLSFGYSGRENPCLESDVDEVIATLIGHIRERYISEDERGVFKKMDLATVMQFFTLDVITRIAYGKEFGWLETDSDLFGWMSTVKRTVPAIGLLAEIPVLRKIFMSGWFLSLFGPKHSDKDGMGRVMGVAREVVARRFGEKAEDRKDMLGSFVRHGIDQQACEVEVLFQIGAGSDTTTVAIRSTMFHLATSKMAYVRLQEEIDRAIAQGKVSSPVKAEEGKQLEYLQACIYEGLRMQPPFSGLCMKSPPKGGDTINGMFIPEGTRVGQNFGGLIRRKDVFGDDAEIFRPERWLNATPAKRLEMQQVTEMVFGYGRWACLGKPVALMELSKVFVEFFRRFDLQLVEPKNPWHEFNVNIVCQSNLWVKVTERFPEGEKA</sequence>
<proteinExistence type="inferred from homology"/>
<dbReference type="InterPro" id="IPR001128">
    <property type="entry name" value="Cyt_P450"/>
</dbReference>
<keyword evidence="13" id="KW-0503">Monooxygenase</keyword>
<evidence type="ECO:0000313" key="21">
    <source>
        <dbReference type="Proteomes" id="UP000433876"/>
    </source>
</evidence>
<accession>A0A8S9A229</accession>
<feature type="binding site" description="axial binding residue" evidence="18">
    <location>
        <position position="453"/>
    </location>
    <ligand>
        <name>heme</name>
        <dbReference type="ChEBI" id="CHEBI:30413"/>
    </ligand>
    <ligandPart>
        <name>Fe</name>
        <dbReference type="ChEBI" id="CHEBI:18248"/>
    </ligandPart>
</feature>
<feature type="transmembrane region" description="Helical" evidence="19">
    <location>
        <begin position="12"/>
        <end position="34"/>
    </location>
</feature>
<evidence type="ECO:0000256" key="3">
    <source>
        <dbReference type="ARBA" id="ARBA00004792"/>
    </source>
</evidence>
<evidence type="ECO:0000256" key="13">
    <source>
        <dbReference type="ARBA" id="ARBA00023033"/>
    </source>
</evidence>
<dbReference type="Gene3D" id="1.10.630.10">
    <property type="entry name" value="Cytochrome P450"/>
    <property type="match status" value="1"/>
</dbReference>
<protein>
    <recommendedName>
        <fullName evidence="16">Cytochrome P450 monooxygenase ABA1</fullName>
    </recommendedName>
    <alternativeName>
        <fullName evidence="17">Abscisic acid biosynthesis protein 1</fullName>
    </alternativeName>
    <alternativeName>
        <fullName evidence="15">Cytochrome P450 monooxygenase aba1</fullName>
    </alternativeName>
</protein>
<evidence type="ECO:0000256" key="17">
    <source>
        <dbReference type="ARBA" id="ARBA00079990"/>
    </source>
</evidence>
<evidence type="ECO:0000256" key="12">
    <source>
        <dbReference type="ARBA" id="ARBA00023026"/>
    </source>
</evidence>
<keyword evidence="11 18" id="KW-0408">Iron</keyword>
<dbReference type="InterPro" id="IPR036396">
    <property type="entry name" value="Cyt_P450_sf"/>
</dbReference>
<keyword evidence="12" id="KW-0843">Virulence</keyword>